<evidence type="ECO:0000313" key="3">
    <source>
        <dbReference type="Proteomes" id="UP000800035"/>
    </source>
</evidence>
<organism evidence="2 3">
    <name type="scientific">Byssothecium circinans</name>
    <dbReference type="NCBI Taxonomy" id="147558"/>
    <lineage>
        <taxon>Eukaryota</taxon>
        <taxon>Fungi</taxon>
        <taxon>Dikarya</taxon>
        <taxon>Ascomycota</taxon>
        <taxon>Pezizomycotina</taxon>
        <taxon>Dothideomycetes</taxon>
        <taxon>Pleosporomycetidae</taxon>
        <taxon>Pleosporales</taxon>
        <taxon>Massarineae</taxon>
        <taxon>Massarinaceae</taxon>
        <taxon>Byssothecium</taxon>
    </lineage>
</organism>
<evidence type="ECO:0000256" key="1">
    <source>
        <dbReference type="SAM" id="Coils"/>
    </source>
</evidence>
<dbReference type="Proteomes" id="UP000800035">
    <property type="component" value="Unassembled WGS sequence"/>
</dbReference>
<dbReference type="AlphaFoldDB" id="A0A6A5UG45"/>
<protein>
    <submittedName>
        <fullName evidence="2">Uncharacterized protein</fullName>
    </submittedName>
</protein>
<proteinExistence type="predicted"/>
<feature type="coiled-coil region" evidence="1">
    <location>
        <begin position="253"/>
        <end position="283"/>
    </location>
</feature>
<name>A0A6A5UG45_9PLEO</name>
<keyword evidence="1" id="KW-0175">Coiled coil</keyword>
<dbReference type="OrthoDB" id="3784745at2759"/>
<evidence type="ECO:0000313" key="2">
    <source>
        <dbReference type="EMBL" id="KAF1962919.1"/>
    </source>
</evidence>
<accession>A0A6A5UG45</accession>
<gene>
    <name evidence="2" type="ORF">CC80DRAFT_530811</name>
</gene>
<reference evidence="2" key="1">
    <citation type="journal article" date="2020" name="Stud. Mycol.">
        <title>101 Dothideomycetes genomes: a test case for predicting lifestyles and emergence of pathogens.</title>
        <authorList>
            <person name="Haridas S."/>
            <person name="Albert R."/>
            <person name="Binder M."/>
            <person name="Bloem J."/>
            <person name="Labutti K."/>
            <person name="Salamov A."/>
            <person name="Andreopoulos B."/>
            <person name="Baker S."/>
            <person name="Barry K."/>
            <person name="Bills G."/>
            <person name="Bluhm B."/>
            <person name="Cannon C."/>
            <person name="Castanera R."/>
            <person name="Culley D."/>
            <person name="Daum C."/>
            <person name="Ezra D."/>
            <person name="Gonzalez J."/>
            <person name="Henrissat B."/>
            <person name="Kuo A."/>
            <person name="Liang C."/>
            <person name="Lipzen A."/>
            <person name="Lutzoni F."/>
            <person name="Magnuson J."/>
            <person name="Mondo S."/>
            <person name="Nolan M."/>
            <person name="Ohm R."/>
            <person name="Pangilinan J."/>
            <person name="Park H.-J."/>
            <person name="Ramirez L."/>
            <person name="Alfaro M."/>
            <person name="Sun H."/>
            <person name="Tritt A."/>
            <person name="Yoshinaga Y."/>
            <person name="Zwiers L.-H."/>
            <person name="Turgeon B."/>
            <person name="Goodwin S."/>
            <person name="Spatafora J."/>
            <person name="Crous P."/>
            <person name="Grigoriev I."/>
        </authorList>
    </citation>
    <scope>NUCLEOTIDE SEQUENCE</scope>
    <source>
        <strain evidence="2">CBS 675.92</strain>
    </source>
</reference>
<sequence>MEPLPLFGVPNPPLMHTHLLSKSRQNPSITTLPAPNTPWNPLSPNFQHKETRPCFPTNSRIHTLTCGHTVSLRDDGPAQPCVGNCASARTMVRARCFTKPVPATWAPTLEKIRLSIDTALKTYKAMLTANGGRMGRNGLPRSSIQKPILRQIFAEQDRRVQPNVDLLGGDFVCTLCGEWGARGTLAAFVLPVAPYWCVAVAKDDNDLAVIRQLVKGVVPVAKVMEAKTAKGLGAFMGEGLRRKNGVEFALALREKKRERVKNARVTKRRVREKKRVLEGLREEAFVDELESLGL</sequence>
<keyword evidence="3" id="KW-1185">Reference proteome</keyword>
<dbReference type="EMBL" id="ML976978">
    <property type="protein sequence ID" value="KAF1962919.1"/>
    <property type="molecule type" value="Genomic_DNA"/>
</dbReference>